<reference evidence="10" key="1">
    <citation type="submission" date="2018-02" db="EMBL/GenBank/DDBJ databases">
        <title>Rhizophora mucronata_Transcriptome.</title>
        <authorList>
            <person name="Meera S.P."/>
            <person name="Sreeshan A."/>
            <person name="Augustine A."/>
        </authorList>
    </citation>
    <scope>NUCLEOTIDE SEQUENCE</scope>
    <source>
        <tissue evidence="10">Leaf</tissue>
    </source>
</reference>
<feature type="transmembrane region" description="Helical" evidence="8">
    <location>
        <begin position="380"/>
        <end position="406"/>
    </location>
</feature>
<feature type="repeat" description="ANK" evidence="7">
    <location>
        <begin position="160"/>
        <end position="192"/>
    </location>
</feature>
<evidence type="ECO:0000313" key="10">
    <source>
        <dbReference type="EMBL" id="MBX04024.1"/>
    </source>
</evidence>
<evidence type="ECO:0000256" key="8">
    <source>
        <dbReference type="SAM" id="Phobius"/>
    </source>
</evidence>
<dbReference type="AlphaFoldDB" id="A0A2P2KE59"/>
<feature type="transmembrane region" description="Helical" evidence="8">
    <location>
        <begin position="461"/>
        <end position="489"/>
    </location>
</feature>
<dbReference type="Pfam" id="PF00023">
    <property type="entry name" value="Ank"/>
    <property type="match status" value="1"/>
</dbReference>
<dbReference type="Gene3D" id="1.25.40.20">
    <property type="entry name" value="Ankyrin repeat-containing domain"/>
    <property type="match status" value="3"/>
</dbReference>
<keyword evidence="3" id="KW-0677">Repeat</keyword>
<evidence type="ECO:0000256" key="2">
    <source>
        <dbReference type="ARBA" id="ARBA00022692"/>
    </source>
</evidence>
<dbReference type="InterPro" id="IPR036770">
    <property type="entry name" value="Ankyrin_rpt-contain_sf"/>
</dbReference>
<dbReference type="EMBL" id="GGEC01023540">
    <property type="protein sequence ID" value="MBX04024.1"/>
    <property type="molecule type" value="Transcribed_RNA"/>
</dbReference>
<evidence type="ECO:0000256" key="5">
    <source>
        <dbReference type="ARBA" id="ARBA00023043"/>
    </source>
</evidence>
<dbReference type="Pfam" id="PF13962">
    <property type="entry name" value="PGG"/>
    <property type="match status" value="1"/>
</dbReference>
<feature type="domain" description="PGG" evidence="9">
    <location>
        <begin position="376"/>
        <end position="488"/>
    </location>
</feature>
<accession>A0A2P2KE59</accession>
<dbReference type="Pfam" id="PF12796">
    <property type="entry name" value="Ank_2"/>
    <property type="match status" value="3"/>
</dbReference>
<dbReference type="PROSITE" id="PS50297">
    <property type="entry name" value="ANK_REP_REGION"/>
    <property type="match status" value="5"/>
</dbReference>
<keyword evidence="2 8" id="KW-0812">Transmembrane</keyword>
<evidence type="ECO:0000256" key="6">
    <source>
        <dbReference type="ARBA" id="ARBA00023136"/>
    </source>
</evidence>
<dbReference type="InterPro" id="IPR002110">
    <property type="entry name" value="Ankyrin_rpt"/>
</dbReference>
<evidence type="ECO:0000256" key="7">
    <source>
        <dbReference type="PROSITE-ProRule" id="PRU00023"/>
    </source>
</evidence>
<sequence>MEKHPSFRGAIEKQKSFRGLMDKQKSFRVVMERQLSFLSGDKRKSKESPGKRGDSQLHLTARLGNLSRIKEILQICGGNDFKALLATQNQEGETPLYAAAENGHAMVVAEMLEYMDLVSASIAAKNGYDPFHVAAKHGHLDVLQALLRVFPNLAMTTDLSCTTALHTAATQGHIEVVNFLLETDSNLAKIAKNNGKTILHSAARMGHLEIVRSLLSKDPNIGFRIDKKGQTALHMAVKVQNEEMVLELLKPDPSVISLEDKNGNTALHIATKKGHTQNVQCLLSVEDININPINKAGETPLDIAEKLGNPELVSALKNAGATNSKDHGEPRNTAKQLKQTVSDIKHDVQSQLQHTHQTGVKVQKIAKKLKKLHISGLNNAINNATVVAVLIATVAFAAIFSVPGQYVEEKTIGTSLGQAHIANNPAFLVFLVFDSLAMFISLAVVVVQTSVVVIEQKAKKLLVFVINKVMWLACLCISIAFVSLAYVVVGKKSEWLAVYATVIGGSIMLTTIGAMCYCVILNRMEESRLRSTRRESRSRSYSISMASDPDILNGEYKRMYAL</sequence>
<evidence type="ECO:0000256" key="1">
    <source>
        <dbReference type="ARBA" id="ARBA00004141"/>
    </source>
</evidence>
<feature type="repeat" description="ANK" evidence="7">
    <location>
        <begin position="91"/>
        <end position="113"/>
    </location>
</feature>
<feature type="repeat" description="ANK" evidence="7">
    <location>
        <begin position="228"/>
        <end position="261"/>
    </location>
</feature>
<keyword evidence="4 8" id="KW-1133">Transmembrane helix</keyword>
<protein>
    <recommendedName>
        <fullName evidence="9">PGG domain-containing protein</fullName>
    </recommendedName>
</protein>
<feature type="transmembrane region" description="Helical" evidence="8">
    <location>
        <begin position="495"/>
        <end position="520"/>
    </location>
</feature>
<keyword evidence="5 7" id="KW-0040">ANK repeat</keyword>
<proteinExistence type="predicted"/>
<feature type="transmembrane region" description="Helical" evidence="8">
    <location>
        <begin position="426"/>
        <end position="454"/>
    </location>
</feature>
<dbReference type="SUPFAM" id="SSF48403">
    <property type="entry name" value="Ankyrin repeat"/>
    <property type="match status" value="1"/>
</dbReference>
<dbReference type="PANTHER" id="PTHR24186">
    <property type="entry name" value="PROTEIN PHOSPHATASE 1 REGULATORY SUBUNIT"/>
    <property type="match status" value="1"/>
</dbReference>
<keyword evidence="6 8" id="KW-0472">Membrane</keyword>
<evidence type="ECO:0000256" key="3">
    <source>
        <dbReference type="ARBA" id="ARBA00022737"/>
    </source>
</evidence>
<evidence type="ECO:0000256" key="4">
    <source>
        <dbReference type="ARBA" id="ARBA00022989"/>
    </source>
</evidence>
<dbReference type="GO" id="GO:0005886">
    <property type="term" value="C:plasma membrane"/>
    <property type="evidence" value="ECO:0007669"/>
    <property type="project" value="TreeGrafter"/>
</dbReference>
<evidence type="ECO:0000259" key="9">
    <source>
        <dbReference type="Pfam" id="PF13962"/>
    </source>
</evidence>
<dbReference type="SMART" id="SM00248">
    <property type="entry name" value="ANK"/>
    <property type="match status" value="8"/>
</dbReference>
<name>A0A2P2KE59_RHIMU</name>
<dbReference type="PANTHER" id="PTHR24186:SF8">
    <property type="entry name" value="ANKYRIN REPEAT FAMILY PROTEIN"/>
    <property type="match status" value="1"/>
</dbReference>
<feature type="repeat" description="ANK" evidence="7">
    <location>
        <begin position="262"/>
        <end position="284"/>
    </location>
</feature>
<feature type="repeat" description="ANK" evidence="7">
    <location>
        <begin position="126"/>
        <end position="158"/>
    </location>
</feature>
<comment type="subcellular location">
    <subcellularLocation>
        <location evidence="1">Membrane</location>
        <topology evidence="1">Multi-pass membrane protein</topology>
    </subcellularLocation>
</comment>
<organism evidence="10">
    <name type="scientific">Rhizophora mucronata</name>
    <name type="common">Asiatic mangrove</name>
    <dbReference type="NCBI Taxonomy" id="61149"/>
    <lineage>
        <taxon>Eukaryota</taxon>
        <taxon>Viridiplantae</taxon>
        <taxon>Streptophyta</taxon>
        <taxon>Embryophyta</taxon>
        <taxon>Tracheophyta</taxon>
        <taxon>Spermatophyta</taxon>
        <taxon>Magnoliopsida</taxon>
        <taxon>eudicotyledons</taxon>
        <taxon>Gunneridae</taxon>
        <taxon>Pentapetalae</taxon>
        <taxon>rosids</taxon>
        <taxon>fabids</taxon>
        <taxon>Malpighiales</taxon>
        <taxon>Rhizophoraceae</taxon>
        <taxon>Rhizophora</taxon>
    </lineage>
</organism>
<feature type="repeat" description="ANK" evidence="7">
    <location>
        <begin position="194"/>
        <end position="226"/>
    </location>
</feature>
<dbReference type="PROSITE" id="PS50088">
    <property type="entry name" value="ANK_REPEAT"/>
    <property type="match status" value="6"/>
</dbReference>
<dbReference type="InterPro" id="IPR026961">
    <property type="entry name" value="PGG_dom"/>
</dbReference>